<reference evidence="2 3" key="1">
    <citation type="submission" date="2014-01" db="EMBL/GenBank/DDBJ databases">
        <title>Roseivivax halodurans JCM 10272 Genome Sequencing.</title>
        <authorList>
            <person name="Lai Q."/>
            <person name="Li G."/>
            <person name="Shao Z."/>
        </authorList>
    </citation>
    <scope>NUCLEOTIDE SEQUENCE [LARGE SCALE GENOMIC DNA]</scope>
    <source>
        <strain evidence="2 3">JCM 10272</strain>
    </source>
</reference>
<dbReference type="EMBL" id="JALZ01000031">
    <property type="protein sequence ID" value="ETX13276.1"/>
    <property type="molecule type" value="Genomic_DNA"/>
</dbReference>
<dbReference type="Gene3D" id="1.10.890.40">
    <property type="match status" value="1"/>
</dbReference>
<dbReference type="RefSeq" id="WP_162150015.1">
    <property type="nucleotide sequence ID" value="NZ_JALZ01000031.1"/>
</dbReference>
<dbReference type="eggNOG" id="ENOG50317FW">
    <property type="taxonomic scope" value="Bacteria"/>
</dbReference>
<accession>X7EDK6</accession>
<feature type="domain" description="Rap1a immunity protein" evidence="1">
    <location>
        <begin position="19"/>
        <end position="122"/>
    </location>
</feature>
<dbReference type="OrthoDB" id="8266144at2"/>
<proteinExistence type="predicted"/>
<gene>
    <name evidence="2" type="ORF">OCH239_12630</name>
</gene>
<dbReference type="Pfam" id="PF18602">
    <property type="entry name" value="Rap1a"/>
    <property type="match status" value="1"/>
</dbReference>
<dbReference type="Proteomes" id="UP000022447">
    <property type="component" value="Unassembled WGS sequence"/>
</dbReference>
<evidence type="ECO:0000313" key="3">
    <source>
        <dbReference type="Proteomes" id="UP000022447"/>
    </source>
</evidence>
<protein>
    <recommendedName>
        <fullName evidence="1">Rap1a immunity protein domain-containing protein</fullName>
    </recommendedName>
</protein>
<feature type="non-terminal residue" evidence="2">
    <location>
        <position position="1"/>
    </location>
</feature>
<sequence length="123" mass="13124">GKPGAVQFASEASAQQIDGNELYEACRSENAVMAGFCIGYIVGQVEGQSWGAFVASEQLMPSVNTQSANKTINELVGHCTPDNASNEQLRDVVLAYLSGSPESRHESARVLVWLAMRAAFPCS</sequence>
<dbReference type="AlphaFoldDB" id="X7EDK6"/>
<keyword evidence="3" id="KW-1185">Reference proteome</keyword>
<organism evidence="2 3">
    <name type="scientific">Roseivivax halodurans JCM 10272</name>
    <dbReference type="NCBI Taxonomy" id="1449350"/>
    <lineage>
        <taxon>Bacteria</taxon>
        <taxon>Pseudomonadati</taxon>
        <taxon>Pseudomonadota</taxon>
        <taxon>Alphaproteobacteria</taxon>
        <taxon>Rhodobacterales</taxon>
        <taxon>Roseobacteraceae</taxon>
        <taxon>Roseivivax</taxon>
    </lineage>
</organism>
<evidence type="ECO:0000259" key="1">
    <source>
        <dbReference type="Pfam" id="PF18602"/>
    </source>
</evidence>
<evidence type="ECO:0000313" key="2">
    <source>
        <dbReference type="EMBL" id="ETX13276.1"/>
    </source>
</evidence>
<name>X7EDK6_9RHOB</name>
<comment type="caution">
    <text evidence="2">The sequence shown here is derived from an EMBL/GenBank/DDBJ whole genome shotgun (WGS) entry which is preliminary data.</text>
</comment>
<dbReference type="InterPro" id="IPR041238">
    <property type="entry name" value="Rap1a"/>
</dbReference>